<dbReference type="EnsemblMetazoa" id="SMAR006691-RA">
    <property type="protein sequence ID" value="SMAR006691-PA"/>
    <property type="gene ID" value="SMAR006691"/>
</dbReference>
<dbReference type="GO" id="GO:0004888">
    <property type="term" value="F:transmembrane signaling receptor activity"/>
    <property type="evidence" value="ECO:0007669"/>
    <property type="project" value="InterPro"/>
</dbReference>
<dbReference type="EMBL" id="AFFK01020481">
    <property type="status" value="NOT_ANNOTATED_CDS"/>
    <property type="molecule type" value="Genomic_DNA"/>
</dbReference>
<evidence type="ECO:0000313" key="7">
    <source>
        <dbReference type="EnsemblMetazoa" id="SMAR006691-PA"/>
    </source>
</evidence>
<protein>
    <recommendedName>
        <fullName evidence="6">TIR domain-containing protein</fullName>
    </recommendedName>
</protein>
<evidence type="ECO:0000259" key="6">
    <source>
        <dbReference type="PROSITE" id="PS50104"/>
    </source>
</evidence>
<keyword evidence="5" id="KW-0812">Transmembrane</keyword>
<evidence type="ECO:0000256" key="1">
    <source>
        <dbReference type="ARBA" id="ARBA00009634"/>
    </source>
</evidence>
<accession>T1IZL3</accession>
<dbReference type="InterPro" id="IPR050328">
    <property type="entry name" value="Dev_Immune_Receptor"/>
</dbReference>
<dbReference type="PROSITE" id="PS51450">
    <property type="entry name" value="LRR"/>
    <property type="match status" value="5"/>
</dbReference>
<reference evidence="8" key="1">
    <citation type="submission" date="2011-05" db="EMBL/GenBank/DDBJ databases">
        <authorList>
            <person name="Richards S.R."/>
            <person name="Qu J."/>
            <person name="Jiang H."/>
            <person name="Jhangiani S.N."/>
            <person name="Agravi P."/>
            <person name="Goodspeed R."/>
            <person name="Gross S."/>
            <person name="Mandapat C."/>
            <person name="Jackson L."/>
            <person name="Mathew T."/>
            <person name="Pu L."/>
            <person name="Thornton R."/>
            <person name="Saada N."/>
            <person name="Wilczek-Boney K.B."/>
            <person name="Lee S."/>
            <person name="Kovar C."/>
            <person name="Wu Y."/>
            <person name="Scherer S.E."/>
            <person name="Worley K.C."/>
            <person name="Muzny D.M."/>
            <person name="Gibbs R."/>
        </authorList>
    </citation>
    <scope>NUCLEOTIDE SEQUENCE</scope>
    <source>
        <strain evidence="8">Brora</strain>
    </source>
</reference>
<dbReference type="InterPro" id="IPR035897">
    <property type="entry name" value="Toll_tir_struct_dom_sf"/>
</dbReference>
<dbReference type="InterPro" id="IPR003591">
    <property type="entry name" value="Leu-rich_rpt_typical-subtyp"/>
</dbReference>
<name>T1IZL3_STRMM</name>
<dbReference type="PRINTS" id="PR01537">
    <property type="entry name" value="INTRLKN1R1F"/>
</dbReference>
<feature type="transmembrane region" description="Helical" evidence="5">
    <location>
        <begin position="686"/>
        <end position="710"/>
    </location>
</feature>
<dbReference type="SUPFAM" id="SSF52200">
    <property type="entry name" value="Toll/Interleukin receptor TIR domain"/>
    <property type="match status" value="1"/>
</dbReference>
<keyword evidence="8" id="KW-1185">Reference proteome</keyword>
<dbReference type="Gene3D" id="3.40.50.10140">
    <property type="entry name" value="Toll/interleukin-1 receptor homology (TIR) domain"/>
    <property type="match status" value="1"/>
</dbReference>
<keyword evidence="4" id="KW-0677">Repeat</keyword>
<dbReference type="Proteomes" id="UP000014500">
    <property type="component" value="Unassembled WGS sequence"/>
</dbReference>
<dbReference type="eggNOG" id="KOG4641">
    <property type="taxonomic scope" value="Eukaryota"/>
</dbReference>
<dbReference type="PANTHER" id="PTHR24373">
    <property type="entry name" value="SLIT RELATED LEUCINE-RICH REPEAT NEURONAL PROTEIN"/>
    <property type="match status" value="1"/>
</dbReference>
<evidence type="ECO:0000256" key="3">
    <source>
        <dbReference type="ARBA" id="ARBA00022729"/>
    </source>
</evidence>
<dbReference type="STRING" id="126957.T1IZL3"/>
<reference evidence="7" key="2">
    <citation type="submission" date="2015-02" db="UniProtKB">
        <authorList>
            <consortium name="EnsemblMetazoa"/>
        </authorList>
    </citation>
    <scope>IDENTIFICATION</scope>
</reference>
<dbReference type="PIRSF" id="PIRSF037595">
    <property type="entry name" value="Toll-like_receptor"/>
    <property type="match status" value="1"/>
</dbReference>
<dbReference type="Gene3D" id="3.80.10.10">
    <property type="entry name" value="Ribonuclease Inhibitor"/>
    <property type="match status" value="4"/>
</dbReference>
<dbReference type="InterPro" id="IPR017241">
    <property type="entry name" value="Toll-like_receptor"/>
</dbReference>
<evidence type="ECO:0000256" key="2">
    <source>
        <dbReference type="ARBA" id="ARBA00022614"/>
    </source>
</evidence>
<evidence type="ECO:0000313" key="8">
    <source>
        <dbReference type="Proteomes" id="UP000014500"/>
    </source>
</evidence>
<dbReference type="OMA" id="RVVWQMS"/>
<dbReference type="SMART" id="SM00255">
    <property type="entry name" value="TIR"/>
    <property type="match status" value="1"/>
</dbReference>
<sequence>MFPSGKFKHLQQLNNLIITNCSFLQIGSDAFEGLKSLTTLKIHGRHSKEIRNISENLFDPTPQLDIIFLSFNNLEYLPARIFRNSKSIGQIHLNNNKLFFNQSSKDTFKGLQSLFTLDLSFNQIDHLPLGIFNDLTSLLSLYLRHNLLQQVNDNNFHFLTKLEILDIDNNNLTITTEKAFGTLTLLKQLRLNDNELEYLPNLQNLTNLTDLYISSNNITNIASDSFLHLNQLRILYLGDNKIKVLKNTTFQNLPNLIEVNLQSCEINFIEEGTFHNLSILSMPYNKINEMRSSFVNVKEQLNISFNNIQVFDFNFINPDLKVIDISNNRVREIRTLSSVLAAETYKLEYFVADNNQLTICSVSYFPLGIRHILMKYNNITHIDKFTAATLTQLETLNLENNLIKEISDKDFKYNVQTPDKKPIVYLKSNPIVCSCKNNWMLGTSKYNYPRVDLLNTHCIVTYSRMKKYVFGLAIRTIKESELMCENVETCLSQCRCFFNDELSIMDCFNVTWVQPTAILQENFITIFFDGNTNIGSVVSRLLINSPILQTLYLNNSGLLIISKDMFQGVGGLKELYLEENQLEYISPDVFMNLPKLKILSLRKNKLQQPQFWKMELSHLSKITFSENNFVCDCDFITDFRKWVNTTQLKITFPDLDVTYCKGSPDVPISNFINPSCLVDVNNQIKLSLFIAPTISIISFLVVFAILLYFYRLEMKVWLHSRYGVRFFYNKDADIGKVYGAFISYAEEDEDWITEELLPQLEDYKLCILQRDFPIGDKVESLLQAVESSCRTVVILTPNYLKSDWCQFEFDTAHMQSLQDKCERLVVVRLEAVDNCEMNTNLGAYLKTNTYLDININDGLFWEKLKFALPDVEILREQNETHF</sequence>
<dbReference type="GO" id="GO:0016020">
    <property type="term" value="C:membrane"/>
    <property type="evidence" value="ECO:0007669"/>
    <property type="project" value="InterPro"/>
</dbReference>
<feature type="domain" description="TIR" evidence="6">
    <location>
        <begin position="736"/>
        <end position="868"/>
    </location>
</feature>
<dbReference type="GO" id="GO:0006955">
    <property type="term" value="P:immune response"/>
    <property type="evidence" value="ECO:0007669"/>
    <property type="project" value="InterPro"/>
</dbReference>
<dbReference type="InterPro" id="IPR001611">
    <property type="entry name" value="Leu-rich_rpt"/>
</dbReference>
<keyword evidence="5" id="KW-1133">Transmembrane helix</keyword>
<dbReference type="AlphaFoldDB" id="T1IZL3"/>
<dbReference type="InterPro" id="IPR000157">
    <property type="entry name" value="TIR_dom"/>
</dbReference>
<comment type="similarity">
    <text evidence="1">Belongs to the Toll-like receptor family.</text>
</comment>
<dbReference type="Pfam" id="PF13676">
    <property type="entry name" value="TIR_2"/>
    <property type="match status" value="1"/>
</dbReference>
<dbReference type="GO" id="GO:0002224">
    <property type="term" value="P:toll-like receptor signaling pathway"/>
    <property type="evidence" value="ECO:0007669"/>
    <property type="project" value="InterPro"/>
</dbReference>
<dbReference type="InterPro" id="IPR032675">
    <property type="entry name" value="LRR_dom_sf"/>
</dbReference>
<organism evidence="7 8">
    <name type="scientific">Strigamia maritima</name>
    <name type="common">European centipede</name>
    <name type="synonym">Geophilus maritimus</name>
    <dbReference type="NCBI Taxonomy" id="126957"/>
    <lineage>
        <taxon>Eukaryota</taxon>
        <taxon>Metazoa</taxon>
        <taxon>Ecdysozoa</taxon>
        <taxon>Arthropoda</taxon>
        <taxon>Myriapoda</taxon>
        <taxon>Chilopoda</taxon>
        <taxon>Pleurostigmophora</taxon>
        <taxon>Geophilomorpha</taxon>
        <taxon>Linotaeniidae</taxon>
        <taxon>Strigamia</taxon>
    </lineage>
</organism>
<dbReference type="PhylomeDB" id="T1IZL3"/>
<evidence type="ECO:0000256" key="5">
    <source>
        <dbReference type="SAM" id="Phobius"/>
    </source>
</evidence>
<evidence type="ECO:0000256" key="4">
    <source>
        <dbReference type="ARBA" id="ARBA00022737"/>
    </source>
</evidence>
<keyword evidence="5" id="KW-0472">Membrane</keyword>
<dbReference type="Pfam" id="PF13855">
    <property type="entry name" value="LRR_8"/>
    <property type="match status" value="3"/>
</dbReference>
<dbReference type="SMART" id="SM00369">
    <property type="entry name" value="LRR_TYP"/>
    <property type="match status" value="13"/>
</dbReference>
<keyword evidence="3" id="KW-0732">Signal</keyword>
<dbReference type="SMART" id="SM00365">
    <property type="entry name" value="LRR_SD22"/>
    <property type="match status" value="10"/>
</dbReference>
<keyword evidence="2" id="KW-0433">Leucine-rich repeat</keyword>
<dbReference type="PROSITE" id="PS50104">
    <property type="entry name" value="TIR"/>
    <property type="match status" value="1"/>
</dbReference>
<dbReference type="PANTHER" id="PTHR24373:SF275">
    <property type="entry name" value="TIR DOMAIN-CONTAINING PROTEIN"/>
    <property type="match status" value="1"/>
</dbReference>
<dbReference type="HOGENOM" id="CLU_009970_0_0_1"/>
<proteinExistence type="inferred from homology"/>
<dbReference type="SUPFAM" id="SSF52058">
    <property type="entry name" value="L domain-like"/>
    <property type="match status" value="3"/>
</dbReference>